<gene>
    <name evidence="5" type="primary">menG</name>
    <name evidence="6" type="ORF">PJIAN_412</name>
</gene>
<comment type="function">
    <text evidence="5">Methyltransferase required for the conversion of demethylmenaquinol (DMKH2) to menaquinol (MKH2).</text>
</comment>
<dbReference type="PANTHER" id="PTHR43591:SF24">
    <property type="entry name" value="2-METHOXY-6-POLYPRENYL-1,4-BENZOQUINOL METHYLASE, MITOCHONDRIAL"/>
    <property type="match status" value="1"/>
</dbReference>
<dbReference type="NCBIfam" id="TIGR01934">
    <property type="entry name" value="MenG_MenH_UbiE"/>
    <property type="match status" value="1"/>
</dbReference>
<dbReference type="Gene3D" id="3.40.50.150">
    <property type="entry name" value="Vaccinia Virus protein VP39"/>
    <property type="match status" value="1"/>
</dbReference>
<dbReference type="EMBL" id="BDCR01000004">
    <property type="protein sequence ID" value="GAT63475.1"/>
    <property type="molecule type" value="Genomic_DNA"/>
</dbReference>
<name>A0A161LF15_9BACT</name>
<dbReference type="UniPathway" id="UPA00079">
    <property type="reaction ID" value="UER00169"/>
</dbReference>
<keyword evidence="7" id="KW-1185">Reference proteome</keyword>
<dbReference type="OrthoDB" id="9808140at2"/>
<dbReference type="Pfam" id="PF01209">
    <property type="entry name" value="Ubie_methyltran"/>
    <property type="match status" value="1"/>
</dbReference>
<dbReference type="InterPro" id="IPR004033">
    <property type="entry name" value="UbiE/COQ5_MeTrFase"/>
</dbReference>
<sequence>MALDKSGVGDMFDAIAWRYDFLNHFLTLGIDNLWRNKAVSLITAPKGSSFLDVATGTGDLAVTLVRKKAPAKVFGIDISEGMLSFGRKKMEKLGLSEMVTLTQEDCEALSFTEGSFEAVTVGFGIRNFLHPDKGLSEMYRVLKPGGEAIILEFSRPKSKLMCKLFDMYFCYVLPQIGKLFSKHSSAYTYLPDSVKEFPYGEGFAKLMREAGFTAVEYHPLTFGVATVYKGVK</sequence>
<organism evidence="6 7">
    <name type="scientific">Paludibacter jiangxiensis</name>
    <dbReference type="NCBI Taxonomy" id="681398"/>
    <lineage>
        <taxon>Bacteria</taxon>
        <taxon>Pseudomonadati</taxon>
        <taxon>Bacteroidota</taxon>
        <taxon>Bacteroidia</taxon>
        <taxon>Bacteroidales</taxon>
        <taxon>Paludibacteraceae</taxon>
        <taxon>Paludibacter</taxon>
    </lineage>
</organism>
<dbReference type="STRING" id="681398.PJIAN_412"/>
<dbReference type="SUPFAM" id="SSF53335">
    <property type="entry name" value="S-adenosyl-L-methionine-dependent methyltransferases"/>
    <property type="match status" value="1"/>
</dbReference>
<dbReference type="HAMAP" id="MF_01813">
    <property type="entry name" value="MenG_UbiE_methyltr"/>
    <property type="match status" value="1"/>
</dbReference>
<accession>A0A161LF15</accession>
<proteinExistence type="inferred from homology"/>
<keyword evidence="1 5" id="KW-0474">Menaquinone biosynthesis</keyword>
<dbReference type="PROSITE" id="PS51608">
    <property type="entry name" value="SAM_MT_UBIE"/>
    <property type="match status" value="1"/>
</dbReference>
<dbReference type="PROSITE" id="PS01184">
    <property type="entry name" value="UBIE_2"/>
    <property type="match status" value="1"/>
</dbReference>
<keyword evidence="3 5" id="KW-0808">Transferase</keyword>
<dbReference type="InterPro" id="IPR029063">
    <property type="entry name" value="SAM-dependent_MTases_sf"/>
</dbReference>
<evidence type="ECO:0000256" key="4">
    <source>
        <dbReference type="ARBA" id="ARBA00022691"/>
    </source>
</evidence>
<comment type="caution">
    <text evidence="5">Lacks conserved residue(s) required for the propagation of feature annotation.</text>
</comment>
<dbReference type="Proteomes" id="UP000076586">
    <property type="component" value="Unassembled WGS sequence"/>
</dbReference>
<feature type="binding site" evidence="5">
    <location>
        <begin position="105"/>
        <end position="106"/>
    </location>
    <ligand>
        <name>S-adenosyl-L-methionine</name>
        <dbReference type="ChEBI" id="CHEBI:59789"/>
    </ligand>
</feature>
<dbReference type="GO" id="GO:0043770">
    <property type="term" value="F:demethylmenaquinone methyltransferase activity"/>
    <property type="evidence" value="ECO:0007669"/>
    <property type="project" value="UniProtKB-UniRule"/>
</dbReference>
<dbReference type="GO" id="GO:0032259">
    <property type="term" value="P:methylation"/>
    <property type="evidence" value="ECO:0007669"/>
    <property type="project" value="UniProtKB-KW"/>
</dbReference>
<dbReference type="RefSeq" id="WP_068704742.1">
    <property type="nucleotide sequence ID" value="NZ_BDCR01000004.1"/>
</dbReference>
<dbReference type="EC" id="2.1.1.163" evidence="5"/>
<feature type="binding site" evidence="5">
    <location>
        <position position="77"/>
    </location>
    <ligand>
        <name>S-adenosyl-L-methionine</name>
        <dbReference type="ChEBI" id="CHEBI:59789"/>
    </ligand>
</feature>
<evidence type="ECO:0000256" key="3">
    <source>
        <dbReference type="ARBA" id="ARBA00022679"/>
    </source>
</evidence>
<dbReference type="GO" id="GO:0009234">
    <property type="term" value="P:menaquinone biosynthetic process"/>
    <property type="evidence" value="ECO:0007669"/>
    <property type="project" value="UniProtKB-UniRule"/>
</dbReference>
<evidence type="ECO:0000256" key="2">
    <source>
        <dbReference type="ARBA" id="ARBA00022603"/>
    </source>
</evidence>
<dbReference type="InterPro" id="IPR023576">
    <property type="entry name" value="UbiE/COQ5_MeTrFase_CS"/>
</dbReference>
<comment type="similarity">
    <text evidence="5">Belongs to the class I-like SAM-binding methyltransferase superfamily. MenG/UbiE family.</text>
</comment>
<reference evidence="7" key="1">
    <citation type="submission" date="2016-04" db="EMBL/GenBank/DDBJ databases">
        <title>Draft genome sequence of Paludibacter jiangxiensis strain NM7.</title>
        <authorList>
            <person name="Qiu Y."/>
            <person name="Matsuura N."/>
            <person name="Ohashi A."/>
            <person name="Tourlousse M.D."/>
            <person name="Sekiguchi Y."/>
        </authorList>
    </citation>
    <scope>NUCLEOTIDE SEQUENCE [LARGE SCALE GENOMIC DNA]</scope>
    <source>
        <strain evidence="7">NM7</strain>
    </source>
</reference>
<evidence type="ECO:0000256" key="1">
    <source>
        <dbReference type="ARBA" id="ARBA00022428"/>
    </source>
</evidence>
<comment type="pathway">
    <text evidence="5">Quinol/quinone metabolism; menaquinone biosynthesis; menaquinol from 1,4-dihydroxy-2-naphthoate: step 2/2.</text>
</comment>
<dbReference type="CDD" id="cd02440">
    <property type="entry name" value="AdoMet_MTases"/>
    <property type="match status" value="1"/>
</dbReference>
<evidence type="ECO:0000313" key="6">
    <source>
        <dbReference type="EMBL" id="GAT63475.1"/>
    </source>
</evidence>
<keyword evidence="4 5" id="KW-0949">S-adenosyl-L-methionine</keyword>
<dbReference type="AlphaFoldDB" id="A0A161LF15"/>
<dbReference type="PANTHER" id="PTHR43591">
    <property type="entry name" value="METHYLTRANSFERASE"/>
    <property type="match status" value="1"/>
</dbReference>
<keyword evidence="2 5" id="KW-0489">Methyltransferase</keyword>
<feature type="binding site" evidence="5">
    <location>
        <position position="57"/>
    </location>
    <ligand>
        <name>S-adenosyl-L-methionine</name>
        <dbReference type="ChEBI" id="CHEBI:59789"/>
    </ligand>
</feature>
<evidence type="ECO:0000313" key="7">
    <source>
        <dbReference type="Proteomes" id="UP000076586"/>
    </source>
</evidence>
<protein>
    <recommendedName>
        <fullName evidence="5">Demethylmenaquinone methyltransferase</fullName>
        <ecNumber evidence="5">2.1.1.163</ecNumber>
    </recommendedName>
</protein>
<dbReference type="NCBIfam" id="NF001244">
    <property type="entry name" value="PRK00216.1-5"/>
    <property type="match status" value="1"/>
</dbReference>
<comment type="caution">
    <text evidence="6">The sequence shown here is derived from an EMBL/GenBank/DDBJ whole genome shotgun (WGS) entry which is preliminary data.</text>
</comment>
<evidence type="ECO:0000256" key="5">
    <source>
        <dbReference type="HAMAP-Rule" id="MF_01813"/>
    </source>
</evidence>
<comment type="catalytic activity">
    <reaction evidence="5">
        <text>a 2-demethylmenaquinol + S-adenosyl-L-methionine = a menaquinol + S-adenosyl-L-homocysteine + H(+)</text>
        <dbReference type="Rhea" id="RHEA:42640"/>
        <dbReference type="Rhea" id="RHEA-COMP:9539"/>
        <dbReference type="Rhea" id="RHEA-COMP:9563"/>
        <dbReference type="ChEBI" id="CHEBI:15378"/>
        <dbReference type="ChEBI" id="CHEBI:18151"/>
        <dbReference type="ChEBI" id="CHEBI:55437"/>
        <dbReference type="ChEBI" id="CHEBI:57856"/>
        <dbReference type="ChEBI" id="CHEBI:59789"/>
        <dbReference type="EC" id="2.1.1.163"/>
    </reaction>
</comment>
<reference evidence="7" key="2">
    <citation type="journal article" date="2017" name="Genome Announc.">
        <title>Draft genome sequence of Paludibacter jiangxiensis NM7(T), a propionate-producing fermentative bacterium.</title>
        <authorList>
            <person name="Qiu Y.-L."/>
            <person name="Tourlousse D.M."/>
            <person name="Matsuura N."/>
            <person name="Ohashi A."/>
            <person name="Sekiguchi Y."/>
        </authorList>
    </citation>
    <scope>NUCLEOTIDE SEQUENCE [LARGE SCALE GENOMIC DNA]</scope>
    <source>
        <strain evidence="7">NM7</strain>
    </source>
</reference>